<dbReference type="Proteomes" id="UP001056610">
    <property type="component" value="Chromosome"/>
</dbReference>
<accession>A0ABY4QM64</accession>
<reference evidence="1" key="1">
    <citation type="submission" date="2022-05" db="EMBL/GenBank/DDBJ databases">
        <title>A methanotrophic Mycobacterium dominates a cave microbial ecosystem.</title>
        <authorList>
            <person name="Van Spanning R.J.M."/>
            <person name="Guan Q."/>
            <person name="Melkonian C."/>
            <person name="Gallant J."/>
            <person name="Polerecky L."/>
            <person name="Flot J.-F."/>
            <person name="Brandt B.W."/>
            <person name="Braster M."/>
            <person name="Iturbe Espinoza P."/>
            <person name="Aerts J."/>
            <person name="Meima-Franke M."/>
            <person name="Piersma S.R."/>
            <person name="Bunduc C."/>
            <person name="Ummels R."/>
            <person name="Pain A."/>
            <person name="Fleming E.J."/>
            <person name="van der Wel N."/>
            <person name="Gherman V.D."/>
            <person name="Sarbu S.M."/>
            <person name="Bodelier P.L.E."/>
            <person name="Bitter W."/>
        </authorList>
    </citation>
    <scope>NUCLEOTIDE SEQUENCE</scope>
    <source>
        <strain evidence="1">Sulfur Cave</strain>
    </source>
</reference>
<sequence>MRPDLTDAQLPTDEITPDDVALNTLCEFDLAYCFIVDAMGTGRGSAYPSSAAFDEDRAKPIAQRIVADPDVRHRLFPNVDDGTIAKAIQEVYDVAVRESANNYGGRWWDMPPSVVAWVSEHLPRS</sequence>
<dbReference type="RefSeq" id="WP_219067644.1">
    <property type="nucleotide sequence ID" value="NZ_CAJUXY010000022.1"/>
</dbReference>
<keyword evidence="2" id="KW-1185">Reference proteome</keyword>
<name>A0ABY4QM64_9MYCO</name>
<evidence type="ECO:0000313" key="2">
    <source>
        <dbReference type="Proteomes" id="UP001056610"/>
    </source>
</evidence>
<proteinExistence type="predicted"/>
<gene>
    <name evidence="1" type="ORF">M5I08_02395</name>
</gene>
<dbReference type="EMBL" id="CP097320">
    <property type="protein sequence ID" value="UQX11393.1"/>
    <property type="molecule type" value="Genomic_DNA"/>
</dbReference>
<protein>
    <submittedName>
        <fullName evidence="1">Uncharacterized protein</fullName>
    </submittedName>
</protein>
<evidence type="ECO:0000313" key="1">
    <source>
        <dbReference type="EMBL" id="UQX11393.1"/>
    </source>
</evidence>
<organism evidence="1 2">
    <name type="scientific">Candidatus Mycobacterium methanotrophicum</name>
    <dbReference type="NCBI Taxonomy" id="2943498"/>
    <lineage>
        <taxon>Bacteria</taxon>
        <taxon>Bacillati</taxon>
        <taxon>Actinomycetota</taxon>
        <taxon>Actinomycetes</taxon>
        <taxon>Mycobacteriales</taxon>
        <taxon>Mycobacteriaceae</taxon>
        <taxon>Mycobacterium</taxon>
    </lineage>
</organism>